<dbReference type="InterPro" id="IPR037465">
    <property type="entry name" value="YlxR"/>
</dbReference>
<evidence type="ECO:0000313" key="3">
    <source>
        <dbReference type="Proteomes" id="UP000658382"/>
    </source>
</evidence>
<dbReference type="RefSeq" id="WP_188632403.1">
    <property type="nucleotide sequence ID" value="NZ_BMNQ01000014.1"/>
</dbReference>
<feature type="domain" description="YlxR" evidence="1">
    <location>
        <begin position="11"/>
        <end position="84"/>
    </location>
</feature>
<evidence type="ECO:0000313" key="2">
    <source>
        <dbReference type="EMBL" id="GGJ92771.1"/>
    </source>
</evidence>
<comment type="caution">
    <text evidence="2">The sequence shown here is derived from an EMBL/GenBank/DDBJ whole genome shotgun (WGS) entry which is preliminary data.</text>
</comment>
<dbReference type="CDD" id="cd00279">
    <property type="entry name" value="YlxR"/>
    <property type="match status" value="1"/>
</dbReference>
<dbReference type="PANTHER" id="PTHR34215">
    <property type="entry name" value="BLL0784 PROTEIN"/>
    <property type="match status" value="1"/>
</dbReference>
<dbReference type="Gene3D" id="3.30.1230.10">
    <property type="entry name" value="YlxR-like"/>
    <property type="match status" value="1"/>
</dbReference>
<organism evidence="2 3">
    <name type="scientific">Lentibacillus kapialis</name>
    <dbReference type="NCBI Taxonomy" id="340214"/>
    <lineage>
        <taxon>Bacteria</taxon>
        <taxon>Bacillati</taxon>
        <taxon>Bacillota</taxon>
        <taxon>Bacilli</taxon>
        <taxon>Bacillales</taxon>
        <taxon>Bacillaceae</taxon>
        <taxon>Lentibacillus</taxon>
    </lineage>
</organism>
<dbReference type="Pfam" id="PF04296">
    <property type="entry name" value="YlxR"/>
    <property type="match status" value="1"/>
</dbReference>
<evidence type="ECO:0000259" key="1">
    <source>
        <dbReference type="Pfam" id="PF04296"/>
    </source>
</evidence>
<name>A0A917PUR1_9BACI</name>
<gene>
    <name evidence="2" type="ORF">GCM10007063_14190</name>
</gene>
<dbReference type="NCBIfam" id="NF047356">
    <property type="entry name" value="RNA_bind_RnpM"/>
    <property type="match status" value="1"/>
</dbReference>
<protein>
    <recommendedName>
        <fullName evidence="1">YlxR domain-containing protein</fullName>
    </recommendedName>
</protein>
<accession>A0A917PUR1</accession>
<dbReference type="PANTHER" id="PTHR34215:SF1">
    <property type="entry name" value="YLXR DOMAIN-CONTAINING PROTEIN"/>
    <property type="match status" value="1"/>
</dbReference>
<reference evidence="2" key="2">
    <citation type="submission" date="2020-09" db="EMBL/GenBank/DDBJ databases">
        <authorList>
            <person name="Sun Q."/>
            <person name="Ohkuma M."/>
        </authorList>
    </citation>
    <scope>NUCLEOTIDE SEQUENCE</scope>
    <source>
        <strain evidence="2">JCM 12580</strain>
    </source>
</reference>
<dbReference type="AlphaFoldDB" id="A0A917PUR1"/>
<dbReference type="Proteomes" id="UP000658382">
    <property type="component" value="Unassembled WGS sequence"/>
</dbReference>
<dbReference type="SUPFAM" id="SSF64376">
    <property type="entry name" value="YlxR-like"/>
    <property type="match status" value="1"/>
</dbReference>
<proteinExistence type="predicted"/>
<dbReference type="EMBL" id="BMNQ01000014">
    <property type="protein sequence ID" value="GGJ92771.1"/>
    <property type="molecule type" value="Genomic_DNA"/>
</dbReference>
<dbReference type="InterPro" id="IPR035931">
    <property type="entry name" value="YlxR-like_sf"/>
</dbReference>
<reference evidence="2" key="1">
    <citation type="journal article" date="2014" name="Int. J. Syst. Evol. Microbiol.">
        <title>Complete genome sequence of Corynebacterium casei LMG S-19264T (=DSM 44701T), isolated from a smear-ripened cheese.</title>
        <authorList>
            <consortium name="US DOE Joint Genome Institute (JGI-PGF)"/>
            <person name="Walter F."/>
            <person name="Albersmeier A."/>
            <person name="Kalinowski J."/>
            <person name="Ruckert C."/>
        </authorList>
    </citation>
    <scope>NUCLEOTIDE SEQUENCE</scope>
    <source>
        <strain evidence="2">JCM 12580</strain>
    </source>
</reference>
<sequence>MARKKRKVPQRKCVVTNEMKPKKELIRIVRTKEGDVFVDPTGKRNGRGAYVSNDPAVIEKAEKTGILSRQLNAEIEPSIYEELKRFVEGNADEG</sequence>
<keyword evidence="3" id="KW-1185">Reference proteome</keyword>
<dbReference type="InterPro" id="IPR007393">
    <property type="entry name" value="YlxR_dom"/>
</dbReference>